<dbReference type="InterPro" id="IPR029063">
    <property type="entry name" value="SAM-dependent_MTases_sf"/>
</dbReference>
<accession>N6TZU5</accession>
<dbReference type="AlphaFoldDB" id="N6TZU5"/>
<evidence type="ECO:0000256" key="2">
    <source>
        <dbReference type="ARBA" id="ARBA00022679"/>
    </source>
</evidence>
<dbReference type="EMBL" id="KB741100">
    <property type="protein sequence ID" value="ENN73881.1"/>
    <property type="molecule type" value="Genomic_DNA"/>
</dbReference>
<dbReference type="HOGENOM" id="CLU_1492667_0_0_1"/>
<sequence>MLDSVIIARDRFLKTNGLIFPKAATIYATPCWYDNCGVAPLDNGENVATWIDLREVTSDDLNEIKLRHVAMSNKVGTYEGICLWFTCTFPFSKGPTNTEPVSLSTEPDEPETHWKQTLIVLPNSMSVEVGSPICYDLTIKRSIDSNRRQVLNGDGAKDEERFHGPENHKLEQERRNDNRGT</sequence>
<evidence type="ECO:0000256" key="4">
    <source>
        <dbReference type="SAM" id="MobiDB-lite"/>
    </source>
</evidence>
<dbReference type="Gene3D" id="2.70.160.11">
    <property type="entry name" value="Hnrnp arginine n-methyltransferase1"/>
    <property type="match status" value="1"/>
</dbReference>
<evidence type="ECO:0000256" key="1">
    <source>
        <dbReference type="ARBA" id="ARBA00022603"/>
    </source>
</evidence>
<dbReference type="PANTHER" id="PTHR11006">
    <property type="entry name" value="PROTEIN ARGININE N-METHYLTRANSFERASE"/>
    <property type="match status" value="1"/>
</dbReference>
<dbReference type="GO" id="GO:0035241">
    <property type="term" value="F:protein-arginine omega-N monomethyltransferase activity"/>
    <property type="evidence" value="ECO:0007669"/>
    <property type="project" value="TreeGrafter"/>
</dbReference>
<dbReference type="GO" id="GO:0035242">
    <property type="term" value="F:protein-arginine omega-N asymmetric methyltransferase activity"/>
    <property type="evidence" value="ECO:0007669"/>
    <property type="project" value="TreeGrafter"/>
</dbReference>
<evidence type="ECO:0000256" key="3">
    <source>
        <dbReference type="ARBA" id="ARBA00022691"/>
    </source>
</evidence>
<feature type="domain" description="Protein arginine N-methyltransferase" evidence="5">
    <location>
        <begin position="50"/>
        <end position="148"/>
    </location>
</feature>
<keyword evidence="2" id="KW-0808">Transferase</keyword>
<gene>
    <name evidence="6" type="ORF">YQE_09521</name>
</gene>
<keyword evidence="1" id="KW-0489">Methyltransferase</keyword>
<feature type="non-terminal residue" evidence="6">
    <location>
        <position position="1"/>
    </location>
</feature>
<feature type="compositionally biased region" description="Basic and acidic residues" evidence="4">
    <location>
        <begin position="155"/>
        <end position="181"/>
    </location>
</feature>
<dbReference type="GO" id="GO:0032259">
    <property type="term" value="P:methylation"/>
    <property type="evidence" value="ECO:0007669"/>
    <property type="project" value="UniProtKB-KW"/>
</dbReference>
<dbReference type="SUPFAM" id="SSF53335">
    <property type="entry name" value="S-adenosyl-L-methionine-dependent methyltransferases"/>
    <property type="match status" value="1"/>
</dbReference>
<dbReference type="InterPro" id="IPR055135">
    <property type="entry name" value="PRMT_dom"/>
</dbReference>
<feature type="region of interest" description="Disordered" evidence="4">
    <location>
        <begin position="152"/>
        <end position="181"/>
    </location>
</feature>
<feature type="non-terminal residue" evidence="6">
    <location>
        <position position="181"/>
    </location>
</feature>
<proteinExistence type="predicted"/>
<dbReference type="GO" id="GO:0042054">
    <property type="term" value="F:histone methyltransferase activity"/>
    <property type="evidence" value="ECO:0007669"/>
    <property type="project" value="TreeGrafter"/>
</dbReference>
<name>N6TZU5_DENPD</name>
<dbReference type="InterPro" id="IPR025799">
    <property type="entry name" value="Arg_MeTrfase"/>
</dbReference>
<protein>
    <recommendedName>
        <fullName evidence="5">Protein arginine N-methyltransferase domain-containing protein</fullName>
    </recommendedName>
</protein>
<dbReference type="OrthoDB" id="7848332at2759"/>
<keyword evidence="3" id="KW-0949">S-adenosyl-L-methionine</keyword>
<dbReference type="PANTHER" id="PTHR11006:SF122">
    <property type="entry name" value="ARGININE METHYLTRANSFERASE 8"/>
    <property type="match status" value="1"/>
</dbReference>
<dbReference type="Pfam" id="PF22528">
    <property type="entry name" value="PRMT_C"/>
    <property type="match status" value="1"/>
</dbReference>
<organism evidence="6">
    <name type="scientific">Dendroctonus ponderosae</name>
    <name type="common">Mountain pine beetle</name>
    <dbReference type="NCBI Taxonomy" id="77166"/>
    <lineage>
        <taxon>Eukaryota</taxon>
        <taxon>Metazoa</taxon>
        <taxon>Ecdysozoa</taxon>
        <taxon>Arthropoda</taxon>
        <taxon>Hexapoda</taxon>
        <taxon>Insecta</taxon>
        <taxon>Pterygota</taxon>
        <taxon>Neoptera</taxon>
        <taxon>Endopterygota</taxon>
        <taxon>Coleoptera</taxon>
        <taxon>Polyphaga</taxon>
        <taxon>Cucujiformia</taxon>
        <taxon>Curculionidae</taxon>
        <taxon>Scolytinae</taxon>
        <taxon>Dendroctonus</taxon>
    </lineage>
</organism>
<evidence type="ECO:0000313" key="6">
    <source>
        <dbReference type="EMBL" id="ENN73881.1"/>
    </source>
</evidence>
<dbReference type="GO" id="GO:0005634">
    <property type="term" value="C:nucleus"/>
    <property type="evidence" value="ECO:0007669"/>
    <property type="project" value="TreeGrafter"/>
</dbReference>
<reference evidence="6" key="1">
    <citation type="journal article" date="2013" name="Genome Biol.">
        <title>Draft genome of the mountain pine beetle, Dendroctonus ponderosae Hopkins, a major forest pest.</title>
        <authorList>
            <person name="Keeling C.I."/>
            <person name="Yuen M.M."/>
            <person name="Liao N.Y."/>
            <person name="Docking T.R."/>
            <person name="Chan S.K."/>
            <person name="Taylor G.A."/>
            <person name="Palmquist D.L."/>
            <person name="Jackman S.D."/>
            <person name="Nguyen A."/>
            <person name="Li M."/>
            <person name="Henderson H."/>
            <person name="Janes J.K."/>
            <person name="Zhao Y."/>
            <person name="Pandoh P."/>
            <person name="Moore R."/>
            <person name="Sperling F.A."/>
            <person name="Huber D.P."/>
            <person name="Birol I."/>
            <person name="Jones S.J."/>
            <person name="Bohlmann J."/>
        </authorList>
    </citation>
    <scope>NUCLEOTIDE SEQUENCE</scope>
</reference>
<evidence type="ECO:0000259" key="5">
    <source>
        <dbReference type="Pfam" id="PF22528"/>
    </source>
</evidence>